<organism evidence="1 2">
    <name type="scientific">Maledivibacter halophilus</name>
    <dbReference type="NCBI Taxonomy" id="36842"/>
    <lineage>
        <taxon>Bacteria</taxon>
        <taxon>Bacillati</taxon>
        <taxon>Bacillota</taxon>
        <taxon>Clostridia</taxon>
        <taxon>Peptostreptococcales</taxon>
        <taxon>Caminicellaceae</taxon>
        <taxon>Maledivibacter</taxon>
    </lineage>
</organism>
<reference evidence="1 2" key="1">
    <citation type="submission" date="2017-02" db="EMBL/GenBank/DDBJ databases">
        <authorList>
            <person name="Peterson S.W."/>
        </authorList>
    </citation>
    <scope>NUCLEOTIDE SEQUENCE [LARGE SCALE GENOMIC DNA]</scope>
    <source>
        <strain evidence="1 2">M1</strain>
    </source>
</reference>
<dbReference type="STRING" id="36842.SAMN02194393_03768"/>
<evidence type="ECO:0000313" key="1">
    <source>
        <dbReference type="EMBL" id="SKC82881.1"/>
    </source>
</evidence>
<dbReference type="EMBL" id="FUZT01000010">
    <property type="protein sequence ID" value="SKC82881.1"/>
    <property type="molecule type" value="Genomic_DNA"/>
</dbReference>
<sequence length="45" mass="5215">MIKQIIVDMLVRKIKNQEINPNTGEAFKVEDIKVAEYQNAVQEII</sequence>
<dbReference type="RefSeq" id="WP_170917489.1">
    <property type="nucleotide sequence ID" value="NZ_FUZT01000010.1"/>
</dbReference>
<proteinExistence type="predicted"/>
<gene>
    <name evidence="1" type="ORF">SAMN02194393_03768</name>
</gene>
<dbReference type="AlphaFoldDB" id="A0A1T5M3Q1"/>
<evidence type="ECO:0000313" key="2">
    <source>
        <dbReference type="Proteomes" id="UP000190285"/>
    </source>
</evidence>
<name>A0A1T5M3Q1_9FIRM</name>
<keyword evidence="2" id="KW-1185">Reference proteome</keyword>
<dbReference type="Proteomes" id="UP000190285">
    <property type="component" value="Unassembled WGS sequence"/>
</dbReference>
<accession>A0A1T5M3Q1</accession>
<protein>
    <submittedName>
        <fullName evidence="1">Uncharacterized protein</fullName>
    </submittedName>
</protein>